<protein>
    <recommendedName>
        <fullName evidence="6">Kinesin motor domain-containing protein</fullName>
    </recommendedName>
</protein>
<dbReference type="Pfam" id="PF00225">
    <property type="entry name" value="Kinesin"/>
    <property type="match status" value="1"/>
</dbReference>
<sequence length="125" mass="13953">MFHFVASVFRTAVASTTAGSLFVFFDFLFSRLHGGILWGHIPYRDSKLTCILQPALGGNAKTSIICTLAPEEIHIEETKGTLQFASRAKRITNCVQVNEILTDAALLKRQKLEIEEITQSTRSMH</sequence>
<comment type="caution">
    <text evidence="4">Lacks conserved residue(s) required for the propagation of feature annotation.</text>
</comment>
<comment type="caution">
    <text evidence="7">The sequence shown here is derived from an EMBL/GenBank/DDBJ whole genome shotgun (WGS) entry which is preliminary data.</text>
</comment>
<keyword evidence="5" id="KW-0472">Membrane</keyword>
<name>A0A7J7G714_CAMSI</name>
<dbReference type="InterPro" id="IPR001752">
    <property type="entry name" value="Kinesin_motor_dom"/>
</dbReference>
<dbReference type="InterPro" id="IPR036961">
    <property type="entry name" value="Kinesin_motor_dom_sf"/>
</dbReference>
<dbReference type="AlphaFoldDB" id="A0A7J7G714"/>
<gene>
    <name evidence="7" type="ORF">HYC85_026225</name>
</gene>
<keyword evidence="5" id="KW-0812">Transmembrane</keyword>
<dbReference type="PROSITE" id="PS50067">
    <property type="entry name" value="KINESIN_MOTOR_2"/>
    <property type="match status" value="1"/>
</dbReference>
<evidence type="ECO:0000259" key="6">
    <source>
        <dbReference type="PROSITE" id="PS50067"/>
    </source>
</evidence>
<dbReference type="GO" id="GO:0003777">
    <property type="term" value="F:microtubule motor activity"/>
    <property type="evidence" value="ECO:0007669"/>
    <property type="project" value="InterPro"/>
</dbReference>
<organism evidence="7 8">
    <name type="scientific">Camellia sinensis</name>
    <name type="common">Tea plant</name>
    <name type="synonym">Thea sinensis</name>
    <dbReference type="NCBI Taxonomy" id="4442"/>
    <lineage>
        <taxon>Eukaryota</taxon>
        <taxon>Viridiplantae</taxon>
        <taxon>Streptophyta</taxon>
        <taxon>Embryophyta</taxon>
        <taxon>Tracheophyta</taxon>
        <taxon>Spermatophyta</taxon>
        <taxon>Magnoliopsida</taxon>
        <taxon>eudicotyledons</taxon>
        <taxon>Gunneridae</taxon>
        <taxon>Pentapetalae</taxon>
        <taxon>asterids</taxon>
        <taxon>Ericales</taxon>
        <taxon>Theaceae</taxon>
        <taxon>Camellia</taxon>
    </lineage>
</organism>
<reference evidence="8" key="1">
    <citation type="journal article" date="2020" name="Nat. Commun.">
        <title>Genome assembly of wild tea tree DASZ reveals pedigree and selection history of tea varieties.</title>
        <authorList>
            <person name="Zhang W."/>
            <person name="Zhang Y."/>
            <person name="Qiu H."/>
            <person name="Guo Y."/>
            <person name="Wan H."/>
            <person name="Zhang X."/>
            <person name="Scossa F."/>
            <person name="Alseekh S."/>
            <person name="Zhang Q."/>
            <person name="Wang P."/>
            <person name="Xu L."/>
            <person name="Schmidt M.H."/>
            <person name="Jia X."/>
            <person name="Li D."/>
            <person name="Zhu A."/>
            <person name="Guo F."/>
            <person name="Chen W."/>
            <person name="Ni D."/>
            <person name="Usadel B."/>
            <person name="Fernie A.R."/>
            <person name="Wen W."/>
        </authorList>
    </citation>
    <scope>NUCLEOTIDE SEQUENCE [LARGE SCALE GENOMIC DNA]</scope>
    <source>
        <strain evidence="8">cv. G240</strain>
    </source>
</reference>
<evidence type="ECO:0000313" key="7">
    <source>
        <dbReference type="EMBL" id="KAF5935096.1"/>
    </source>
</evidence>
<keyword evidence="5" id="KW-1133">Transmembrane helix</keyword>
<feature type="transmembrane region" description="Helical" evidence="5">
    <location>
        <begin position="12"/>
        <end position="29"/>
    </location>
</feature>
<evidence type="ECO:0000256" key="3">
    <source>
        <dbReference type="ARBA" id="ARBA00023175"/>
    </source>
</evidence>
<comment type="similarity">
    <text evidence="4">Belongs to the TRAFAC class myosin-kinesin ATPase superfamily. Kinesin family.</text>
</comment>
<dbReference type="GO" id="GO:0008017">
    <property type="term" value="F:microtubule binding"/>
    <property type="evidence" value="ECO:0007669"/>
    <property type="project" value="InterPro"/>
</dbReference>
<feature type="domain" description="Kinesin motor" evidence="6">
    <location>
        <begin position="1"/>
        <end position="91"/>
    </location>
</feature>
<keyword evidence="3" id="KW-0505">Motor protein</keyword>
<keyword evidence="2" id="KW-0175">Coiled coil</keyword>
<dbReference type="PANTHER" id="PTHR47968">
    <property type="entry name" value="CENTROMERE PROTEIN E"/>
    <property type="match status" value="1"/>
</dbReference>
<evidence type="ECO:0000256" key="2">
    <source>
        <dbReference type="ARBA" id="ARBA00023054"/>
    </source>
</evidence>
<dbReference type="InterPro" id="IPR027640">
    <property type="entry name" value="Kinesin-like_fam"/>
</dbReference>
<evidence type="ECO:0000256" key="1">
    <source>
        <dbReference type="ARBA" id="ARBA00022701"/>
    </source>
</evidence>
<dbReference type="InterPro" id="IPR027417">
    <property type="entry name" value="P-loop_NTPase"/>
</dbReference>
<reference evidence="7 8" key="2">
    <citation type="submission" date="2020-07" db="EMBL/GenBank/DDBJ databases">
        <title>Genome assembly of wild tea tree DASZ reveals pedigree and selection history of tea varieties.</title>
        <authorList>
            <person name="Zhang W."/>
        </authorList>
    </citation>
    <scope>NUCLEOTIDE SEQUENCE [LARGE SCALE GENOMIC DNA]</scope>
    <source>
        <strain evidence="8">cv. G240</strain>
        <tissue evidence="7">Leaf</tissue>
    </source>
</reference>
<dbReference type="PANTHER" id="PTHR47968:SF36">
    <property type="entry name" value="KINESIN HEAVY CHAIN ISOFORM X1"/>
    <property type="match status" value="1"/>
</dbReference>
<keyword evidence="8" id="KW-1185">Reference proteome</keyword>
<dbReference type="EMBL" id="JACBKZ010000013">
    <property type="protein sequence ID" value="KAF5935096.1"/>
    <property type="molecule type" value="Genomic_DNA"/>
</dbReference>
<evidence type="ECO:0000256" key="5">
    <source>
        <dbReference type="SAM" id="Phobius"/>
    </source>
</evidence>
<keyword evidence="1" id="KW-0493">Microtubule</keyword>
<dbReference type="Gene3D" id="3.40.850.10">
    <property type="entry name" value="Kinesin motor domain"/>
    <property type="match status" value="1"/>
</dbReference>
<dbReference type="SUPFAM" id="SSF52540">
    <property type="entry name" value="P-loop containing nucleoside triphosphate hydrolases"/>
    <property type="match status" value="1"/>
</dbReference>
<evidence type="ECO:0000256" key="4">
    <source>
        <dbReference type="PROSITE-ProRule" id="PRU00283"/>
    </source>
</evidence>
<dbReference type="GO" id="GO:0005874">
    <property type="term" value="C:microtubule"/>
    <property type="evidence" value="ECO:0007669"/>
    <property type="project" value="UniProtKB-KW"/>
</dbReference>
<accession>A0A7J7G714</accession>
<evidence type="ECO:0000313" key="8">
    <source>
        <dbReference type="Proteomes" id="UP000593564"/>
    </source>
</evidence>
<dbReference type="Proteomes" id="UP000593564">
    <property type="component" value="Unassembled WGS sequence"/>
</dbReference>
<dbReference type="GO" id="GO:0005524">
    <property type="term" value="F:ATP binding"/>
    <property type="evidence" value="ECO:0007669"/>
    <property type="project" value="InterPro"/>
</dbReference>
<proteinExistence type="inferred from homology"/>
<dbReference type="GO" id="GO:0007018">
    <property type="term" value="P:microtubule-based movement"/>
    <property type="evidence" value="ECO:0007669"/>
    <property type="project" value="InterPro"/>
</dbReference>